<feature type="region of interest" description="Disordered" evidence="3">
    <location>
        <begin position="1017"/>
        <end position="1044"/>
    </location>
</feature>
<dbReference type="OrthoDB" id="7451790at2759"/>
<feature type="compositionally biased region" description="Basic residues" evidence="3">
    <location>
        <begin position="1210"/>
        <end position="1230"/>
    </location>
</feature>
<keyword evidence="5" id="KW-1185">Reference proteome</keyword>
<dbReference type="GO" id="GO:0035591">
    <property type="term" value="F:signaling adaptor activity"/>
    <property type="evidence" value="ECO:0007669"/>
    <property type="project" value="TreeGrafter"/>
</dbReference>
<gene>
    <name evidence="4" type="ORF">SODALDRAFT_329335</name>
</gene>
<feature type="compositionally biased region" description="Basic and acidic residues" evidence="3">
    <location>
        <begin position="652"/>
        <end position="662"/>
    </location>
</feature>
<feature type="compositionally biased region" description="Basic and acidic residues" evidence="3">
    <location>
        <begin position="870"/>
        <end position="886"/>
    </location>
</feature>
<feature type="region of interest" description="Disordered" evidence="3">
    <location>
        <begin position="818"/>
        <end position="886"/>
    </location>
</feature>
<dbReference type="SUPFAM" id="SSF52058">
    <property type="entry name" value="L domain-like"/>
    <property type="match status" value="1"/>
</dbReference>
<dbReference type="PROSITE" id="PS51450">
    <property type="entry name" value="LRR"/>
    <property type="match status" value="3"/>
</dbReference>
<reference evidence="4 5" key="1">
    <citation type="journal article" date="2018" name="Mol. Ecol.">
        <title>The obligate alkalophilic soda-lake fungus Sodiomyces alkalinus has shifted to a protein diet.</title>
        <authorList>
            <person name="Grum-Grzhimaylo A.A."/>
            <person name="Falkoski D.L."/>
            <person name="van den Heuvel J."/>
            <person name="Valero-Jimenez C.A."/>
            <person name="Min B."/>
            <person name="Choi I.G."/>
            <person name="Lipzen A."/>
            <person name="Daum C.G."/>
            <person name="Aanen D.K."/>
            <person name="Tsang A."/>
            <person name="Henrissat B."/>
            <person name="Bilanenko E.N."/>
            <person name="de Vries R.P."/>
            <person name="van Kan J.A.L."/>
            <person name="Grigoriev I.V."/>
            <person name="Debets A.J.M."/>
        </authorList>
    </citation>
    <scope>NUCLEOTIDE SEQUENCE [LARGE SCALE GENOMIC DNA]</scope>
    <source>
        <strain evidence="4 5">F11</strain>
    </source>
</reference>
<name>A0A3N2PKW4_SODAK</name>
<feature type="region of interest" description="Disordered" evidence="3">
    <location>
        <begin position="964"/>
        <end position="988"/>
    </location>
</feature>
<feature type="compositionally biased region" description="Pro residues" evidence="3">
    <location>
        <begin position="460"/>
        <end position="469"/>
    </location>
</feature>
<evidence type="ECO:0000313" key="4">
    <source>
        <dbReference type="EMBL" id="ROT35162.1"/>
    </source>
</evidence>
<feature type="compositionally biased region" description="Basic and acidic residues" evidence="3">
    <location>
        <begin position="1114"/>
        <end position="1124"/>
    </location>
</feature>
<feature type="region of interest" description="Disordered" evidence="3">
    <location>
        <begin position="636"/>
        <end position="800"/>
    </location>
</feature>
<feature type="region of interest" description="Disordered" evidence="3">
    <location>
        <begin position="1842"/>
        <end position="1866"/>
    </location>
</feature>
<feature type="compositionally biased region" description="Polar residues" evidence="3">
    <location>
        <begin position="964"/>
        <end position="978"/>
    </location>
</feature>
<dbReference type="InterPro" id="IPR001611">
    <property type="entry name" value="Leu-rich_rpt"/>
</dbReference>
<dbReference type="GO" id="GO:0061499">
    <property type="term" value="C:outer plaque of mitotic spindle pole body"/>
    <property type="evidence" value="ECO:0007669"/>
    <property type="project" value="TreeGrafter"/>
</dbReference>
<feature type="region of interest" description="Disordered" evidence="3">
    <location>
        <begin position="1059"/>
        <end position="1100"/>
    </location>
</feature>
<feature type="compositionally biased region" description="Polar residues" evidence="3">
    <location>
        <begin position="1086"/>
        <end position="1100"/>
    </location>
</feature>
<feature type="compositionally biased region" description="Basic and acidic residues" evidence="3">
    <location>
        <begin position="521"/>
        <end position="534"/>
    </location>
</feature>
<keyword evidence="1" id="KW-0433">Leucine-rich repeat</keyword>
<organism evidence="4 5">
    <name type="scientific">Sodiomyces alkalinus (strain CBS 110278 / VKM F-3762 / F11)</name>
    <name type="common">Alkaliphilic filamentous fungus</name>
    <dbReference type="NCBI Taxonomy" id="1314773"/>
    <lineage>
        <taxon>Eukaryota</taxon>
        <taxon>Fungi</taxon>
        <taxon>Dikarya</taxon>
        <taxon>Ascomycota</taxon>
        <taxon>Pezizomycotina</taxon>
        <taxon>Sordariomycetes</taxon>
        <taxon>Hypocreomycetidae</taxon>
        <taxon>Glomerellales</taxon>
        <taxon>Plectosphaerellaceae</taxon>
        <taxon>Sodiomyces</taxon>
    </lineage>
</organism>
<accession>A0A3N2PKW4</accession>
<feature type="region of interest" description="Disordered" evidence="3">
    <location>
        <begin position="1"/>
        <end position="47"/>
    </location>
</feature>
<feature type="region of interest" description="Disordered" evidence="3">
    <location>
        <begin position="1210"/>
        <end position="1281"/>
    </location>
</feature>
<dbReference type="STRING" id="1314773.A0A3N2PKW4"/>
<feature type="region of interest" description="Disordered" evidence="3">
    <location>
        <begin position="1114"/>
        <end position="1137"/>
    </location>
</feature>
<dbReference type="SMART" id="SM00369">
    <property type="entry name" value="LRR_TYP"/>
    <property type="match status" value="7"/>
</dbReference>
<dbReference type="Gene3D" id="3.80.10.10">
    <property type="entry name" value="Ribonuclease Inhibitor"/>
    <property type="match status" value="2"/>
</dbReference>
<dbReference type="RefSeq" id="XP_028462968.1">
    <property type="nucleotide sequence ID" value="XM_028610907.1"/>
</dbReference>
<dbReference type="EMBL" id="ML119062">
    <property type="protein sequence ID" value="ROT35162.1"/>
    <property type="molecule type" value="Genomic_DNA"/>
</dbReference>
<feature type="region of interest" description="Disordered" evidence="3">
    <location>
        <begin position="419"/>
        <end position="487"/>
    </location>
</feature>
<dbReference type="SMART" id="SM00365">
    <property type="entry name" value="LRR_SD22"/>
    <property type="match status" value="5"/>
</dbReference>
<feature type="region of interest" description="Disordered" evidence="3">
    <location>
        <begin position="505"/>
        <end position="543"/>
    </location>
</feature>
<dbReference type="Pfam" id="PF13855">
    <property type="entry name" value="LRR_8"/>
    <property type="match status" value="1"/>
</dbReference>
<feature type="compositionally biased region" description="Basic and acidic residues" evidence="3">
    <location>
        <begin position="1850"/>
        <end position="1866"/>
    </location>
</feature>
<evidence type="ECO:0000256" key="1">
    <source>
        <dbReference type="ARBA" id="ARBA00022614"/>
    </source>
</evidence>
<dbReference type="PANTHER" id="PTHR47566">
    <property type="match status" value="1"/>
</dbReference>
<feature type="region of interest" description="Disordered" evidence="3">
    <location>
        <begin position="167"/>
        <end position="291"/>
    </location>
</feature>
<proteinExistence type="predicted"/>
<evidence type="ECO:0000256" key="3">
    <source>
        <dbReference type="SAM" id="MobiDB-lite"/>
    </source>
</evidence>
<evidence type="ECO:0008006" key="6">
    <source>
        <dbReference type="Google" id="ProtNLM"/>
    </source>
</evidence>
<dbReference type="GO" id="GO:1902412">
    <property type="term" value="P:regulation of mitotic cytokinesis"/>
    <property type="evidence" value="ECO:0007669"/>
    <property type="project" value="TreeGrafter"/>
</dbReference>
<feature type="compositionally biased region" description="Basic and acidic residues" evidence="3">
    <location>
        <begin position="1253"/>
        <end position="1263"/>
    </location>
</feature>
<evidence type="ECO:0000256" key="2">
    <source>
        <dbReference type="ARBA" id="ARBA00022737"/>
    </source>
</evidence>
<dbReference type="PANTHER" id="PTHR47566:SF1">
    <property type="entry name" value="PROTEIN NUD1"/>
    <property type="match status" value="1"/>
</dbReference>
<feature type="region of interest" description="Disordered" evidence="3">
    <location>
        <begin position="575"/>
        <end position="596"/>
    </location>
</feature>
<protein>
    <recommendedName>
        <fullName evidence="6">Septation initiation network scaffold protein cdc11</fullName>
    </recommendedName>
</protein>
<keyword evidence="2" id="KW-0677">Repeat</keyword>
<dbReference type="Proteomes" id="UP000272025">
    <property type="component" value="Unassembled WGS sequence"/>
</dbReference>
<dbReference type="InterPro" id="IPR052574">
    <property type="entry name" value="CDIRP"/>
</dbReference>
<dbReference type="InterPro" id="IPR003591">
    <property type="entry name" value="Leu-rich_rpt_typical-subtyp"/>
</dbReference>
<feature type="compositionally biased region" description="Acidic residues" evidence="3">
    <location>
        <begin position="217"/>
        <end position="233"/>
    </location>
</feature>
<evidence type="ECO:0000313" key="5">
    <source>
        <dbReference type="Proteomes" id="UP000272025"/>
    </source>
</evidence>
<dbReference type="InterPro" id="IPR032675">
    <property type="entry name" value="LRR_dom_sf"/>
</dbReference>
<sequence>MSHAWLDSLSEDWPSQAGSDPSPPNQLPTLNVDENTRPCSARGAGSKIPLPIGKLKYELHTDTLDNNNTSVHTHALGLSERNIPLSARKASKLSHSVRFTGDGHNFSRRYSTSTAGSVVHNTVQHKSPGLSASKGHGHTPEWKRRLVYGEVQYGEQRDLFSSAAAGLEDIFKPPPPPLPRDEFSDSSLLPPRDTTMPSSPPIIHHHHPHHQEFGTPEWEDDGYGDDDGDDGDDGALAQAREGSPSPSPRKLRGLSYRRTDESFDQSKLSGATDTAHRDSQGQEPTARESVPTAATSLIGLAPPDDHSRKTSGQSYIRNEDFSPIILTCRQGGDGQVGFTPVSADQLKERLEKLRNDQMLLPAYVDRDLDNVHVHPDDGHDDLSGHESSTAHLAPLGDFVNVRRGGLSAEGSFRHRMLSPVGDTSEMLPEESLQASTPKQFPTIRSYDLGQGSYRFTTASPPEPRAPFPSPEKQQPVHAGSSPLKLFGPYDTFTNQTLLRRISQFEERSSDASASQLSAGRDPVKESRPNRDGHRVVSSTGSVSQFGKGDLEGYQFSEEASLPRLVEESRAEFGSYEENVEVDESPASGPGVGHRLRGVSHQEERVLMQKKRQYVDAVAASRYNAAVSKVSAKSGAFPHLEPARSGPTAAGTPKRDNSSDPKRPRTSPSKDPTPKRRRTLHRSDVAFVHDQQRPTVQSVQNTHRHMQSIMGKGRKDPRPAGVRHLAPASHPLSSHNAPRPRTPTPSQRSSLQRDRHPSFETTAGEDSARRSPNRASPPGVRVNDRSPLTETDRKPSIKTQDFVDQAGAIMAMIRNGAKPPSALASVEESDGENGGGGPSPGFQDDSYESTNEPFSRPPSREGKPAVTRLPARQEDPEILKHLQKYQEESDMGDVIASSLRSVKEAQEAIRAAKEVERMLGESPYGSAYPEHIDDLDDVSDPPNIRISLGPAAERFAGMQQHENENPTYSTGSTYGTIPTGSSRGSDSRRTIAPQSVSHLIPDQVGSMYLDRQNNIWIKRKGSGGGVGPRHVPPSSDTEDDPFASIPDLSVDLTKEMKNLRLTSGQREQEEEALNNGAEEGEDRPGRQCQTPQSQKSKGYVTLSPNEALSEGIHSQAREELSKLESKANSPAGDHDDVEQEIRLEDRITPSRRRITISFSSPIASIIRDMSGDDIDSLEDDEGSFLALPRESGSESRAKNVKYEYASLSKLSSRKKLSQSHPAKRTASRRVSVHGQAFFPRPVSRIEERDEDYPDPQKEEADAENKQVSIVGDTSVVSHAPEKRHGSLGVIMSTPGMGPEASTIIGHNVGNLSLSPLSEFTMNNNQDQSFGLEVSYIVKDRHLVTGDGSKRVMSMAVRELVDKLTEAEPVEPNWEDVMELDVSDKRLSSLHMLDEFCKRLVTLDASHNGLAHLDGVPSSVRQLKVTHNMLSELTSWDHLSNLQYIDVSNNELHSLAALNNLVHLRSVRADKNRLTSLDGLNFHDGLLTLRARDNLIEEVDLEGTNLCRLVELDLCGNKIRDVRNVDQLGSLQTLKLRRNRLTSFDAAGVLPSLRYLDISDNEVSGLDLAHLPSLRLLHADRNRISKVTGFARAKRLDSVSLREQGGGDAEHRLDLSSFLSAAYEVRKLFLSGNYLGDSFAPRVDFLNLQLLELANCGLRTLPADMGQLMPNLRSLNLNFNAIADAAPLRFIPRLKKLLLAGNRLADSTGVAGVVTEFPHLARLDLRGNPVTLGFYPPPSQQQAVVRVDPADAHADPFTLPEADGERDALFAGRLDEATRLRRRLYHVVFAGSCLRLRVLDGLAVDRRAVMAKDGTMEALVGEGLLPGGVAASDGDVVGIEAPETTGGVVDAPVKEGEDSRWGAEDSFA</sequence>
<dbReference type="GO" id="GO:0031028">
    <property type="term" value="P:septation initiation signaling"/>
    <property type="evidence" value="ECO:0007669"/>
    <property type="project" value="TreeGrafter"/>
</dbReference>
<dbReference type="GeneID" id="39579385"/>